<dbReference type="Pfam" id="PF07171">
    <property type="entry name" value="MlrC_C"/>
    <property type="match status" value="1"/>
</dbReference>
<evidence type="ECO:0000259" key="2">
    <source>
        <dbReference type="Pfam" id="PF07171"/>
    </source>
</evidence>
<gene>
    <name evidence="4" type="ORF">GXW79_17595</name>
</gene>
<comment type="caution">
    <text evidence="4">The sequence shown here is derived from an EMBL/GenBank/DDBJ whole genome shotgun (WGS) entry which is preliminary data.</text>
</comment>
<dbReference type="GO" id="GO:0008237">
    <property type="term" value="F:metallopeptidase activity"/>
    <property type="evidence" value="ECO:0007669"/>
    <property type="project" value="UniProtKB-KW"/>
</dbReference>
<evidence type="ECO:0000259" key="3">
    <source>
        <dbReference type="Pfam" id="PF07364"/>
    </source>
</evidence>
<dbReference type="InterPro" id="IPR009197">
    <property type="entry name" value="MlrC"/>
</dbReference>
<reference evidence="4" key="2">
    <citation type="journal article" date="2021" name="Syst. Appl. Microbiol.">
        <title>Roseomonas hellenica sp. nov., isolated from roots of wild-growing Alkanna tinctoria.</title>
        <authorList>
            <person name="Rat A."/>
            <person name="Naranjo H.D."/>
            <person name="Lebbe L."/>
            <person name="Cnockaert M."/>
            <person name="Krigas N."/>
            <person name="Grigoriadou K."/>
            <person name="Maloupa E."/>
            <person name="Willems A."/>
        </authorList>
    </citation>
    <scope>NUCLEOTIDE SEQUENCE</scope>
    <source>
        <strain evidence="4">LMG 28251</strain>
    </source>
</reference>
<dbReference type="EMBL" id="JAAEDH010000023">
    <property type="protein sequence ID" value="MBR0656897.1"/>
    <property type="molecule type" value="Genomic_DNA"/>
</dbReference>
<feature type="domain" description="Microcystin LR degradation protein MlrC N-terminal" evidence="3">
    <location>
        <begin position="7"/>
        <end position="298"/>
    </location>
</feature>
<dbReference type="InterPro" id="IPR015995">
    <property type="entry name" value="MlrC_N"/>
</dbReference>
<evidence type="ECO:0000256" key="1">
    <source>
        <dbReference type="PIRNR" id="PIRNR012702"/>
    </source>
</evidence>
<comment type="similarity">
    <text evidence="1">Belongs to the peptidase M81 family.</text>
</comment>
<dbReference type="AlphaFoldDB" id="A0AAF1JYD9"/>
<evidence type="ECO:0000313" key="4">
    <source>
        <dbReference type="EMBL" id="MBR0656897.1"/>
    </source>
</evidence>
<comment type="cofactor">
    <cofactor evidence="1">
        <name>Zn(2+)</name>
        <dbReference type="ChEBI" id="CHEBI:29105"/>
    </cofactor>
    <text evidence="1">Binds 1 zinc ion per subunit.</text>
</comment>
<keyword evidence="5" id="KW-1185">Reference proteome</keyword>
<name>A0AAF1JYD9_9PROT</name>
<dbReference type="Pfam" id="PF07364">
    <property type="entry name" value="DUF1485"/>
    <property type="match status" value="1"/>
</dbReference>
<dbReference type="RefSeq" id="WP_211875761.1">
    <property type="nucleotide sequence ID" value="NZ_JAAEDH010000023.1"/>
</dbReference>
<reference evidence="4" key="1">
    <citation type="submission" date="2020-01" db="EMBL/GenBank/DDBJ databases">
        <authorList>
            <person name="Rat A."/>
        </authorList>
    </citation>
    <scope>NUCLEOTIDE SEQUENCE</scope>
    <source>
        <strain evidence="4">LMG 28251</strain>
    </source>
</reference>
<keyword evidence="1" id="KW-0479">Metal-binding</keyword>
<sequence>MPLTAPRVAVLGLHLEANAFAPVTVLTDFAQQCLEDGAAITTLARAEVSHLPAEFPGFYRRMDATGPWQPVPILVAAAPPGGPIAQDVFTGFLDAMRTGLAAALPLDAVYLGSHGAASATGDEDPDGTIAAMIRQVVGPAVPIAVSHDLHCNLSERLVASVDAFVGYRTNPHVDMAARAAECADLIREMLAGMRPMRHFIRLPMVPPTVTLLTKSGPYADLIADAEAAMRDDPGVLNASVTGGFVYSDLPKCGLCVTVTARDAVTAEATAQRLAARAWAERGRHTRRLLSVAEATAMAVAAGEGREAPVIFSDAGDNPGGGGRGNTAWLLTALHEVGAKGVALGNFIDPELASEAHALGEGASFQAVFNRTESAFSKRFSARARIVACGDGRGVGRRGTMAGRAYNLGAAALLELDGSGLRVVVASLRRQLLEPRMLEMFGIDIGAARTVVVKSRGHFRAGFDEFFPDDRIFEVDAPGLTSPVLANFAWKRLPRPVFPLDAEARWPA</sequence>
<dbReference type="InterPro" id="IPR010799">
    <property type="entry name" value="MlrC_C"/>
</dbReference>
<keyword evidence="1" id="KW-0482">Metalloprotease</keyword>
<dbReference type="PIRSF" id="PIRSF012702">
    <property type="entry name" value="UCP012702"/>
    <property type="match status" value="1"/>
</dbReference>
<protein>
    <recommendedName>
        <fullName evidence="1">Microcystinase C</fullName>
        <shortName evidence="1">MlrC</shortName>
    </recommendedName>
</protein>
<comment type="function">
    <text evidence="1">Involved in peptidolytic degradation of cyclic heptapeptide hepatotoxin microcystin (MC).</text>
</comment>
<keyword evidence="1" id="KW-0378">Hydrolase</keyword>
<organism evidence="4 5">
    <name type="scientific">Plastoroseomonas arctica</name>
    <dbReference type="NCBI Taxonomy" id="1509237"/>
    <lineage>
        <taxon>Bacteria</taxon>
        <taxon>Pseudomonadati</taxon>
        <taxon>Pseudomonadota</taxon>
        <taxon>Alphaproteobacteria</taxon>
        <taxon>Acetobacterales</taxon>
        <taxon>Acetobacteraceae</taxon>
        <taxon>Plastoroseomonas</taxon>
    </lineage>
</organism>
<dbReference type="GO" id="GO:0046872">
    <property type="term" value="F:metal ion binding"/>
    <property type="evidence" value="ECO:0007669"/>
    <property type="project" value="UniProtKB-KW"/>
</dbReference>
<proteinExistence type="inferred from homology"/>
<dbReference type="GO" id="GO:0006508">
    <property type="term" value="P:proteolysis"/>
    <property type="evidence" value="ECO:0007669"/>
    <property type="project" value="UniProtKB-KW"/>
</dbReference>
<dbReference type="Proteomes" id="UP001196068">
    <property type="component" value="Unassembled WGS sequence"/>
</dbReference>
<accession>A0AAF1JYD9</accession>
<feature type="domain" description="Microcystin LR degradation protein MlrC C-terminal" evidence="2">
    <location>
        <begin position="312"/>
        <end position="491"/>
    </location>
</feature>
<evidence type="ECO:0000313" key="5">
    <source>
        <dbReference type="Proteomes" id="UP001196068"/>
    </source>
</evidence>
<keyword evidence="1" id="KW-0645">Protease</keyword>